<keyword evidence="1 2" id="KW-0728">SH3 domain</keyword>
<accession>A0A1X2G3V3</accession>
<gene>
    <name evidence="4" type="ORF">DM01DRAFT_1295575</name>
</gene>
<reference evidence="4 5" key="1">
    <citation type="submission" date="2016-07" db="EMBL/GenBank/DDBJ databases">
        <title>Pervasive Adenine N6-methylation of Active Genes in Fungi.</title>
        <authorList>
            <consortium name="DOE Joint Genome Institute"/>
            <person name="Mondo S.J."/>
            <person name="Dannebaum R.O."/>
            <person name="Kuo R.C."/>
            <person name="Labutti K."/>
            <person name="Haridas S."/>
            <person name="Kuo A."/>
            <person name="Salamov A."/>
            <person name="Ahrendt S.R."/>
            <person name="Lipzen A."/>
            <person name="Sullivan W."/>
            <person name="Andreopoulos W.B."/>
            <person name="Clum A."/>
            <person name="Lindquist E."/>
            <person name="Daum C."/>
            <person name="Ramamoorthy G.K."/>
            <person name="Gryganskyi A."/>
            <person name="Culley D."/>
            <person name="Magnuson J.K."/>
            <person name="James T.Y."/>
            <person name="O'Malley M.A."/>
            <person name="Stajich J.E."/>
            <person name="Spatafora J.W."/>
            <person name="Visel A."/>
            <person name="Grigoriev I.V."/>
        </authorList>
    </citation>
    <scope>NUCLEOTIDE SEQUENCE [LARGE SCALE GENOMIC DNA]</scope>
    <source>
        <strain evidence="4 5">NRRL 3301</strain>
    </source>
</reference>
<dbReference type="EMBL" id="MCGT01000050">
    <property type="protein sequence ID" value="ORX44098.1"/>
    <property type="molecule type" value="Genomic_DNA"/>
</dbReference>
<dbReference type="InterPro" id="IPR036028">
    <property type="entry name" value="SH3-like_dom_sf"/>
</dbReference>
<organism evidence="4 5">
    <name type="scientific">Hesseltinella vesiculosa</name>
    <dbReference type="NCBI Taxonomy" id="101127"/>
    <lineage>
        <taxon>Eukaryota</taxon>
        <taxon>Fungi</taxon>
        <taxon>Fungi incertae sedis</taxon>
        <taxon>Mucoromycota</taxon>
        <taxon>Mucoromycotina</taxon>
        <taxon>Mucoromycetes</taxon>
        <taxon>Mucorales</taxon>
        <taxon>Cunninghamellaceae</taxon>
        <taxon>Hesseltinella</taxon>
    </lineage>
</organism>
<dbReference type="Pfam" id="PF14604">
    <property type="entry name" value="SH3_9"/>
    <property type="match status" value="1"/>
</dbReference>
<evidence type="ECO:0000256" key="1">
    <source>
        <dbReference type="ARBA" id="ARBA00022443"/>
    </source>
</evidence>
<comment type="caution">
    <text evidence="4">The sequence shown here is derived from an EMBL/GenBank/DDBJ whole genome shotgun (WGS) entry which is preliminary data.</text>
</comment>
<protein>
    <recommendedName>
        <fullName evidence="3">SH3 domain-containing protein</fullName>
    </recommendedName>
</protein>
<keyword evidence="5" id="KW-1185">Reference proteome</keyword>
<dbReference type="SMART" id="SM00326">
    <property type="entry name" value="SH3"/>
    <property type="match status" value="1"/>
</dbReference>
<evidence type="ECO:0000259" key="3">
    <source>
        <dbReference type="PROSITE" id="PS50002"/>
    </source>
</evidence>
<proteinExistence type="predicted"/>
<sequence length="104" mass="11250">MDNASAPATNGGSLGVYAVVATYTPTLSDEIDIQLGDQVELVVEYDDGWCQGINLTRGSAKGVFPRHCIEQYPGQQAPQTVSDHPPQVELSSLKRVSSMYMAYN</sequence>
<name>A0A1X2G3V3_9FUNG</name>
<dbReference type="AlphaFoldDB" id="A0A1X2G3V3"/>
<dbReference type="SUPFAM" id="SSF50044">
    <property type="entry name" value="SH3-domain"/>
    <property type="match status" value="1"/>
</dbReference>
<evidence type="ECO:0000313" key="5">
    <source>
        <dbReference type="Proteomes" id="UP000242146"/>
    </source>
</evidence>
<dbReference type="InterPro" id="IPR001452">
    <property type="entry name" value="SH3_domain"/>
</dbReference>
<evidence type="ECO:0000313" key="4">
    <source>
        <dbReference type="EMBL" id="ORX44098.1"/>
    </source>
</evidence>
<evidence type="ECO:0000256" key="2">
    <source>
        <dbReference type="PROSITE-ProRule" id="PRU00192"/>
    </source>
</evidence>
<feature type="domain" description="SH3" evidence="3">
    <location>
        <begin position="12"/>
        <end position="74"/>
    </location>
</feature>
<dbReference type="Proteomes" id="UP000242146">
    <property type="component" value="Unassembled WGS sequence"/>
</dbReference>
<dbReference type="PROSITE" id="PS50002">
    <property type="entry name" value="SH3"/>
    <property type="match status" value="1"/>
</dbReference>
<dbReference type="STRING" id="101127.A0A1X2G3V3"/>
<dbReference type="Gene3D" id="2.30.30.40">
    <property type="entry name" value="SH3 Domains"/>
    <property type="match status" value="1"/>
</dbReference>
<dbReference type="OrthoDB" id="5340910at2759"/>